<dbReference type="InterPro" id="IPR023214">
    <property type="entry name" value="HAD_sf"/>
</dbReference>
<reference evidence="1 2" key="1">
    <citation type="submission" date="2020-08" db="EMBL/GenBank/DDBJ databases">
        <title>Sequencing the genomes of 1000 actinobacteria strains.</title>
        <authorList>
            <person name="Klenk H.-P."/>
        </authorList>
    </citation>
    <scope>NUCLEOTIDE SEQUENCE [LARGE SCALE GENOMIC DNA]</scope>
    <source>
        <strain evidence="1 2">DSM 45584</strain>
    </source>
</reference>
<proteinExistence type="predicted"/>
<dbReference type="RefSeq" id="WP_246470888.1">
    <property type="nucleotide sequence ID" value="NZ_JACHIW010000001.1"/>
</dbReference>
<organism evidence="1 2">
    <name type="scientific">Saccharopolyspora phatthalungensis</name>
    <dbReference type="NCBI Taxonomy" id="664693"/>
    <lineage>
        <taxon>Bacteria</taxon>
        <taxon>Bacillati</taxon>
        <taxon>Actinomycetota</taxon>
        <taxon>Actinomycetes</taxon>
        <taxon>Pseudonocardiales</taxon>
        <taxon>Pseudonocardiaceae</taxon>
        <taxon>Saccharopolyspora</taxon>
    </lineage>
</organism>
<evidence type="ECO:0000313" key="2">
    <source>
        <dbReference type="Proteomes" id="UP000584374"/>
    </source>
</evidence>
<dbReference type="InterPro" id="IPR036412">
    <property type="entry name" value="HAD-like_sf"/>
</dbReference>
<accession>A0A840QBQ8</accession>
<dbReference type="AlphaFoldDB" id="A0A840QBQ8"/>
<comment type="caution">
    <text evidence="1">The sequence shown here is derived from an EMBL/GenBank/DDBJ whole genome shotgun (WGS) entry which is preliminary data.</text>
</comment>
<dbReference type="SUPFAM" id="SSF56784">
    <property type="entry name" value="HAD-like"/>
    <property type="match status" value="1"/>
</dbReference>
<protein>
    <submittedName>
        <fullName evidence="1">Cation transport ATPase</fullName>
    </submittedName>
</protein>
<keyword evidence="2" id="KW-1185">Reference proteome</keyword>
<dbReference type="EMBL" id="JACHIW010000001">
    <property type="protein sequence ID" value="MBB5155989.1"/>
    <property type="molecule type" value="Genomic_DNA"/>
</dbReference>
<sequence length="68" mass="7182">MTVVDIAVVGVPAELMFDRREIRGSAAAITDLRRLGIEAVVIIGDNARTVAAITGQVGVRRVLAEVLP</sequence>
<dbReference type="Gene3D" id="3.40.50.1000">
    <property type="entry name" value="HAD superfamily/HAD-like"/>
    <property type="match status" value="1"/>
</dbReference>
<gene>
    <name evidence="1" type="ORF">BJ970_003523</name>
</gene>
<evidence type="ECO:0000313" key="1">
    <source>
        <dbReference type="EMBL" id="MBB5155989.1"/>
    </source>
</evidence>
<dbReference type="Proteomes" id="UP000584374">
    <property type="component" value="Unassembled WGS sequence"/>
</dbReference>
<name>A0A840QBQ8_9PSEU</name>